<dbReference type="SUPFAM" id="SSF48208">
    <property type="entry name" value="Six-hairpin glycosidases"/>
    <property type="match status" value="1"/>
</dbReference>
<dbReference type="InterPro" id="IPR013737">
    <property type="entry name" value="Bac_rhamnosid_N"/>
</dbReference>
<dbReference type="InterPro" id="IPR035398">
    <property type="entry name" value="Bac_rhamnosid_C"/>
</dbReference>
<dbReference type="Gene3D" id="1.50.10.10">
    <property type="match status" value="1"/>
</dbReference>
<evidence type="ECO:0000259" key="7">
    <source>
        <dbReference type="Pfam" id="PF17390"/>
    </source>
</evidence>
<dbReference type="InterPro" id="IPR008902">
    <property type="entry name" value="Rhamnosid_concanavalin"/>
</dbReference>
<comment type="caution">
    <text evidence="8">The sequence shown here is derived from an EMBL/GenBank/DDBJ whole genome shotgun (WGS) entry which is preliminary data.</text>
</comment>
<evidence type="ECO:0000256" key="1">
    <source>
        <dbReference type="ARBA" id="ARBA00001445"/>
    </source>
</evidence>
<dbReference type="Pfam" id="PF08531">
    <property type="entry name" value="Bac_rhamnosid_N"/>
    <property type="match status" value="1"/>
</dbReference>
<evidence type="ECO:0000256" key="2">
    <source>
        <dbReference type="ARBA" id="ARBA00012652"/>
    </source>
</evidence>
<dbReference type="EC" id="3.2.1.40" evidence="2"/>
<dbReference type="EMBL" id="JABELV010000070">
    <property type="protein sequence ID" value="KAG7532245.1"/>
    <property type="molecule type" value="Genomic_DNA"/>
</dbReference>
<dbReference type="InterPro" id="IPR035396">
    <property type="entry name" value="Bac_rhamnosid6H"/>
</dbReference>
<feature type="domain" description="Alpha-L-rhamnosidase C-terminal" evidence="7">
    <location>
        <begin position="537"/>
        <end position="609"/>
    </location>
</feature>
<keyword evidence="9" id="KW-1185">Reference proteome</keyword>
<evidence type="ECO:0000259" key="5">
    <source>
        <dbReference type="Pfam" id="PF08531"/>
    </source>
</evidence>
<feature type="domain" description="Alpha-L-rhamnosidase concanavalin-like" evidence="4">
    <location>
        <begin position="80"/>
        <end position="181"/>
    </location>
</feature>
<keyword evidence="3" id="KW-0378">Hydrolase</keyword>
<dbReference type="Proteomes" id="UP000812966">
    <property type="component" value="Unassembled WGS sequence"/>
</dbReference>
<dbReference type="GO" id="GO:0030596">
    <property type="term" value="F:alpha-L-rhamnosidase activity"/>
    <property type="evidence" value="ECO:0007669"/>
    <property type="project" value="UniProtKB-EC"/>
</dbReference>
<sequence>MAQLEGDDGELIVATDSSWEWSYGNILAAELYDGETFDSRPVKETWFPVDVLEKPSAELISTESPPVRRIQEIVPKKIIKTPSGRLILDLGQNMVGWMRFNKQPPGPDGSEVVLSHAEVLEHGELGTRPLRAAKAQDKVILGGDLIGYEPRFTFHGFRYVQVDGWLEADLDLECLTGVVIHTDMERLGDFACSHPMVEQLYSNVNWSMKGNFVSIPSDCPQRDERLGWTGDIQVFTPTAAYMYDVAGILQGWLKDVRAEQLKHYNGVVPWVVPNILPVAPLPFAIWADVSILTPLDLYRAYGDPSILSVSLESMKVWLEKGILRDEKTGLWSRESPQLGDWLDPKASPHSPAMGDTDTHLVADAYLVKVTEAMAEVSRVIGNESDVDRYLADHKRLRQAFQQEYLTRNGRLLSDSPCAIVLALRFNLIDDQEYIASFKKRLEWHLRKDVFRVATGFAGTPIILDTLAENDMLHFAYRMLQEKACPSWLYPVSMGATTIWERWDSMLPDGSINPGQMTSFNHYALGSVANFLHTVVGGLSSLEAGWKRALIAPKPGGTITHAETSHMSPYGLYESSWKIDQGKLKLKARVPPNASAQIELPGLSETIGSGVYEFEVDWVPDERWPPKGIQLPCTQPMIDRYV</sequence>
<evidence type="ECO:0000256" key="3">
    <source>
        <dbReference type="ARBA" id="ARBA00022801"/>
    </source>
</evidence>
<evidence type="ECO:0000259" key="6">
    <source>
        <dbReference type="Pfam" id="PF17389"/>
    </source>
</evidence>
<reference evidence="8" key="1">
    <citation type="submission" date="2020-04" db="EMBL/GenBank/DDBJ databases">
        <title>Analysis of mating type loci in Filobasidium floriforme.</title>
        <authorList>
            <person name="Nowrousian M."/>
        </authorList>
    </citation>
    <scope>NUCLEOTIDE SEQUENCE</scope>
    <source>
        <strain evidence="8">CBS 6242</strain>
    </source>
</reference>
<dbReference type="AlphaFoldDB" id="A0A8K0JLM4"/>
<dbReference type="Gene3D" id="2.60.120.260">
    <property type="entry name" value="Galactose-binding domain-like"/>
    <property type="match status" value="2"/>
</dbReference>
<evidence type="ECO:0000313" key="8">
    <source>
        <dbReference type="EMBL" id="KAG7532245.1"/>
    </source>
</evidence>
<protein>
    <recommendedName>
        <fullName evidence="2">alpha-L-rhamnosidase</fullName>
        <ecNumber evidence="2">3.2.1.40</ecNumber>
    </recommendedName>
</protein>
<dbReference type="PANTHER" id="PTHR33307">
    <property type="entry name" value="ALPHA-RHAMNOSIDASE (EUROFUNG)"/>
    <property type="match status" value="1"/>
</dbReference>
<feature type="domain" description="Alpha-L-rhamnosidase six-hairpin glycosidase" evidence="6">
    <location>
        <begin position="186"/>
        <end position="535"/>
    </location>
</feature>
<organism evidence="8 9">
    <name type="scientific">Filobasidium floriforme</name>
    <dbReference type="NCBI Taxonomy" id="5210"/>
    <lineage>
        <taxon>Eukaryota</taxon>
        <taxon>Fungi</taxon>
        <taxon>Dikarya</taxon>
        <taxon>Basidiomycota</taxon>
        <taxon>Agaricomycotina</taxon>
        <taxon>Tremellomycetes</taxon>
        <taxon>Filobasidiales</taxon>
        <taxon>Filobasidiaceae</taxon>
        <taxon>Filobasidium</taxon>
    </lineage>
</organism>
<dbReference type="GO" id="GO:0005975">
    <property type="term" value="P:carbohydrate metabolic process"/>
    <property type="evidence" value="ECO:0007669"/>
    <property type="project" value="InterPro"/>
</dbReference>
<dbReference type="PANTHER" id="PTHR33307:SF6">
    <property type="entry name" value="ALPHA-RHAMNOSIDASE (EUROFUNG)-RELATED"/>
    <property type="match status" value="1"/>
</dbReference>
<evidence type="ECO:0000259" key="4">
    <source>
        <dbReference type="Pfam" id="PF05592"/>
    </source>
</evidence>
<comment type="catalytic activity">
    <reaction evidence="1">
        <text>Hydrolysis of terminal non-reducing alpha-L-rhamnose residues in alpha-L-rhamnosides.</text>
        <dbReference type="EC" id="3.2.1.40"/>
    </reaction>
</comment>
<feature type="domain" description="Bacterial alpha-L-rhamnosidase N-terminal" evidence="5">
    <location>
        <begin position="7"/>
        <end position="70"/>
    </location>
</feature>
<dbReference type="InterPro" id="IPR012341">
    <property type="entry name" value="6hp_glycosidase-like_sf"/>
</dbReference>
<dbReference type="InterPro" id="IPR016007">
    <property type="entry name" value="Alpha_rhamnosid"/>
</dbReference>
<evidence type="ECO:0000313" key="9">
    <source>
        <dbReference type="Proteomes" id="UP000812966"/>
    </source>
</evidence>
<gene>
    <name evidence="8" type="ORF">FFLO_03713</name>
</gene>
<dbReference type="Pfam" id="PF17389">
    <property type="entry name" value="Bac_rhamnosid6H"/>
    <property type="match status" value="1"/>
</dbReference>
<accession>A0A8K0JLM4</accession>
<dbReference type="Gene3D" id="2.60.420.10">
    <property type="entry name" value="Maltose phosphorylase, domain 3"/>
    <property type="match status" value="1"/>
</dbReference>
<dbReference type="Pfam" id="PF05592">
    <property type="entry name" value="Bac_rhamnosid"/>
    <property type="match status" value="1"/>
</dbReference>
<proteinExistence type="predicted"/>
<dbReference type="InterPro" id="IPR008928">
    <property type="entry name" value="6-hairpin_glycosidase_sf"/>
</dbReference>
<name>A0A8K0JLM4_9TREE</name>
<dbReference type="Pfam" id="PF17390">
    <property type="entry name" value="Bac_rhamnosid_C"/>
    <property type="match status" value="1"/>
</dbReference>